<accession>A0A5J4VWT8</accession>
<feature type="compositionally biased region" description="Polar residues" evidence="1">
    <location>
        <begin position="73"/>
        <end position="86"/>
    </location>
</feature>
<name>A0A5J4VWT8_9EUKA</name>
<gene>
    <name evidence="2" type="ORF">EZS28_017455</name>
</gene>
<evidence type="ECO:0000313" key="2">
    <source>
        <dbReference type="EMBL" id="KAA6387018.1"/>
    </source>
</evidence>
<proteinExistence type="predicted"/>
<reference evidence="2 3" key="1">
    <citation type="submission" date="2019-03" db="EMBL/GenBank/DDBJ databases">
        <title>Single cell metagenomics reveals metabolic interactions within the superorganism composed of flagellate Streblomastix strix and complex community of Bacteroidetes bacteria on its surface.</title>
        <authorList>
            <person name="Treitli S.C."/>
            <person name="Kolisko M."/>
            <person name="Husnik F."/>
            <person name="Keeling P."/>
            <person name="Hampl V."/>
        </authorList>
    </citation>
    <scope>NUCLEOTIDE SEQUENCE [LARGE SCALE GENOMIC DNA]</scope>
    <source>
        <strain evidence="2">ST1C</strain>
    </source>
</reference>
<sequence length="111" mass="11835">MQQQISALVAQQALPAGMSPQQQQQYQLQLQLQFQQQYIQQLTQQQALQSNQGGISGQQVPGGTRLAPGVKPVQQSVPNSAGNIGAQQRKPVVGIGRGTGIAGVPQKPRQN</sequence>
<evidence type="ECO:0000256" key="1">
    <source>
        <dbReference type="SAM" id="MobiDB-lite"/>
    </source>
</evidence>
<organism evidence="2 3">
    <name type="scientific">Streblomastix strix</name>
    <dbReference type="NCBI Taxonomy" id="222440"/>
    <lineage>
        <taxon>Eukaryota</taxon>
        <taxon>Metamonada</taxon>
        <taxon>Preaxostyla</taxon>
        <taxon>Oxymonadida</taxon>
        <taxon>Streblomastigidae</taxon>
        <taxon>Streblomastix</taxon>
    </lineage>
</organism>
<dbReference type="AlphaFoldDB" id="A0A5J4VWT8"/>
<comment type="caution">
    <text evidence="2">The sequence shown here is derived from an EMBL/GenBank/DDBJ whole genome shotgun (WGS) entry which is preliminary data.</text>
</comment>
<dbReference type="Proteomes" id="UP000324800">
    <property type="component" value="Unassembled WGS sequence"/>
</dbReference>
<evidence type="ECO:0000313" key="3">
    <source>
        <dbReference type="Proteomes" id="UP000324800"/>
    </source>
</evidence>
<protein>
    <submittedName>
        <fullName evidence="2">Uncharacterized protein</fullName>
    </submittedName>
</protein>
<dbReference type="EMBL" id="SNRW01004555">
    <property type="protein sequence ID" value="KAA6387018.1"/>
    <property type="molecule type" value="Genomic_DNA"/>
</dbReference>
<feature type="compositionally biased region" description="Polar residues" evidence="1">
    <location>
        <begin position="50"/>
        <end position="61"/>
    </location>
</feature>
<feature type="region of interest" description="Disordered" evidence="1">
    <location>
        <begin position="50"/>
        <end position="111"/>
    </location>
</feature>